<evidence type="ECO:0000256" key="15">
    <source>
        <dbReference type="PROSITE-ProRule" id="PRU00391"/>
    </source>
</evidence>
<evidence type="ECO:0000256" key="14">
    <source>
        <dbReference type="ARBA" id="ARBA00044632"/>
    </source>
</evidence>
<dbReference type="InterPro" id="IPR000214">
    <property type="entry name" value="Znf_DNA_glyclase/AP_lyase"/>
</dbReference>
<keyword evidence="12" id="KW-0511">Multifunctional enzyme</keyword>
<keyword evidence="4" id="KW-0479">Metal-binding</keyword>
<keyword evidence="5" id="KW-0227">DNA damage</keyword>
<evidence type="ECO:0000256" key="1">
    <source>
        <dbReference type="ARBA" id="ARBA00001947"/>
    </source>
</evidence>
<proteinExistence type="inferred from homology"/>
<dbReference type="SMART" id="SM00898">
    <property type="entry name" value="Fapy_DNA_glyco"/>
    <property type="match status" value="1"/>
</dbReference>
<comment type="catalytic activity">
    <reaction evidence="14">
        <text>2'-deoxyribonucleotide-(2'-deoxyribose 5'-phosphate)-2'-deoxyribonucleotide-DNA = a 3'-end 2'-deoxyribonucleotide-(2,3-dehydro-2,3-deoxyribose 5'-phosphate)-DNA + a 5'-end 5'-phospho-2'-deoxyribonucleoside-DNA + H(+)</text>
        <dbReference type="Rhea" id="RHEA:66592"/>
        <dbReference type="Rhea" id="RHEA-COMP:13180"/>
        <dbReference type="Rhea" id="RHEA-COMP:16897"/>
        <dbReference type="Rhea" id="RHEA-COMP:17067"/>
        <dbReference type="ChEBI" id="CHEBI:15378"/>
        <dbReference type="ChEBI" id="CHEBI:136412"/>
        <dbReference type="ChEBI" id="CHEBI:157695"/>
        <dbReference type="ChEBI" id="CHEBI:167181"/>
        <dbReference type="EC" id="4.2.99.18"/>
    </reaction>
</comment>
<evidence type="ECO:0000313" key="18">
    <source>
        <dbReference type="Proteomes" id="UP001589894"/>
    </source>
</evidence>
<dbReference type="SUPFAM" id="SSF57716">
    <property type="entry name" value="Glucocorticoid receptor-like (DNA-binding domain)"/>
    <property type="match status" value="1"/>
</dbReference>
<evidence type="ECO:0000256" key="12">
    <source>
        <dbReference type="ARBA" id="ARBA00023268"/>
    </source>
</evidence>
<dbReference type="InterPro" id="IPR015886">
    <property type="entry name" value="H2TH_FPG"/>
</dbReference>
<name>A0ABV6NXD3_9ACTN</name>
<feature type="domain" description="FPG-type" evidence="16">
    <location>
        <begin position="234"/>
        <end position="268"/>
    </location>
</feature>
<dbReference type="InterPro" id="IPR015887">
    <property type="entry name" value="DNA_glyclase_Znf_dom_DNA_BS"/>
</dbReference>
<dbReference type="PANTHER" id="PTHR42697">
    <property type="entry name" value="ENDONUCLEASE 8"/>
    <property type="match status" value="1"/>
</dbReference>
<keyword evidence="18" id="KW-1185">Reference proteome</keyword>
<dbReference type="InterPro" id="IPR010663">
    <property type="entry name" value="Znf_FPG/IleRS"/>
</dbReference>
<evidence type="ECO:0000313" key="17">
    <source>
        <dbReference type="EMBL" id="MFC0565442.1"/>
    </source>
</evidence>
<keyword evidence="9" id="KW-0238">DNA-binding</keyword>
<organism evidence="17 18">
    <name type="scientific">Plantactinospora siamensis</name>
    <dbReference type="NCBI Taxonomy" id="555372"/>
    <lineage>
        <taxon>Bacteria</taxon>
        <taxon>Bacillati</taxon>
        <taxon>Actinomycetota</taxon>
        <taxon>Actinomycetes</taxon>
        <taxon>Micromonosporales</taxon>
        <taxon>Micromonosporaceae</taxon>
        <taxon>Plantactinospora</taxon>
    </lineage>
</organism>
<dbReference type="Gene3D" id="3.20.190.10">
    <property type="entry name" value="MutM-like, N-terminal"/>
    <property type="match status" value="1"/>
</dbReference>
<dbReference type="InterPro" id="IPR012319">
    <property type="entry name" value="FPG_cat"/>
</dbReference>
<dbReference type="PROSITE" id="PS01242">
    <property type="entry name" value="ZF_FPG_1"/>
    <property type="match status" value="1"/>
</dbReference>
<dbReference type="SUPFAM" id="SSF46946">
    <property type="entry name" value="S13-like H2TH domain"/>
    <property type="match status" value="1"/>
</dbReference>
<comment type="similarity">
    <text evidence="2">Belongs to the FPG family.</text>
</comment>
<dbReference type="SMART" id="SM01232">
    <property type="entry name" value="H2TH"/>
    <property type="match status" value="1"/>
</dbReference>
<dbReference type="Proteomes" id="UP001589894">
    <property type="component" value="Unassembled WGS sequence"/>
</dbReference>
<comment type="cofactor">
    <cofactor evidence="1">
        <name>Zn(2+)</name>
        <dbReference type="ChEBI" id="CHEBI:29105"/>
    </cofactor>
</comment>
<reference evidence="17 18" key="1">
    <citation type="submission" date="2024-09" db="EMBL/GenBank/DDBJ databases">
        <authorList>
            <person name="Sun Q."/>
            <person name="Mori K."/>
        </authorList>
    </citation>
    <scope>NUCLEOTIDE SEQUENCE [LARGE SCALE GENOMIC DNA]</scope>
    <source>
        <strain evidence="17 18">TBRC 2205</strain>
    </source>
</reference>
<evidence type="ECO:0000256" key="7">
    <source>
        <dbReference type="ARBA" id="ARBA00022801"/>
    </source>
</evidence>
<keyword evidence="8" id="KW-0862">Zinc</keyword>
<dbReference type="EC" id="4.2.99.18" evidence="3"/>
<evidence type="ECO:0000256" key="4">
    <source>
        <dbReference type="ARBA" id="ARBA00022723"/>
    </source>
</evidence>
<evidence type="ECO:0000256" key="10">
    <source>
        <dbReference type="ARBA" id="ARBA00023204"/>
    </source>
</evidence>
<evidence type="ECO:0000256" key="13">
    <source>
        <dbReference type="ARBA" id="ARBA00023295"/>
    </source>
</evidence>
<evidence type="ECO:0000256" key="11">
    <source>
        <dbReference type="ARBA" id="ARBA00023239"/>
    </source>
</evidence>
<comment type="caution">
    <text evidence="17">The sequence shown here is derived from an EMBL/GenBank/DDBJ whole genome shotgun (WGS) entry which is preliminary data.</text>
</comment>
<keyword evidence="11" id="KW-0456">Lyase</keyword>
<dbReference type="PANTHER" id="PTHR42697:SF3">
    <property type="entry name" value="ENDONUCLEASE 8 1"/>
    <property type="match status" value="1"/>
</dbReference>
<keyword evidence="7" id="KW-0378">Hydrolase</keyword>
<evidence type="ECO:0000256" key="8">
    <source>
        <dbReference type="ARBA" id="ARBA00022833"/>
    </source>
</evidence>
<evidence type="ECO:0000256" key="5">
    <source>
        <dbReference type="ARBA" id="ARBA00022763"/>
    </source>
</evidence>
<dbReference type="PROSITE" id="PS51066">
    <property type="entry name" value="ZF_FPG_2"/>
    <property type="match status" value="1"/>
</dbReference>
<dbReference type="Gene3D" id="1.10.8.50">
    <property type="match status" value="1"/>
</dbReference>
<gene>
    <name evidence="17" type="ORF">ACFFHU_15020</name>
</gene>
<dbReference type="CDD" id="cd08970">
    <property type="entry name" value="AcNei1_N"/>
    <property type="match status" value="1"/>
</dbReference>
<dbReference type="Pfam" id="PF01149">
    <property type="entry name" value="Fapy_DNA_glyco"/>
    <property type="match status" value="1"/>
</dbReference>
<evidence type="ECO:0000256" key="2">
    <source>
        <dbReference type="ARBA" id="ARBA00009409"/>
    </source>
</evidence>
<protein>
    <recommendedName>
        <fullName evidence="3">DNA-(apurinic or apyrimidinic site) lyase</fullName>
        <ecNumber evidence="3">4.2.99.18</ecNumber>
    </recommendedName>
</protein>
<evidence type="ECO:0000256" key="9">
    <source>
        <dbReference type="ARBA" id="ARBA00023125"/>
    </source>
</evidence>
<dbReference type="Pfam" id="PF06831">
    <property type="entry name" value="H2TH"/>
    <property type="match status" value="1"/>
</dbReference>
<evidence type="ECO:0000259" key="16">
    <source>
        <dbReference type="PROSITE" id="PS51066"/>
    </source>
</evidence>
<dbReference type="RefSeq" id="WP_377339246.1">
    <property type="nucleotide sequence ID" value="NZ_JBHLUE010000011.1"/>
</dbReference>
<keyword evidence="13" id="KW-0326">Glycosidase</keyword>
<dbReference type="InterPro" id="IPR010979">
    <property type="entry name" value="Ribosomal_uS13-like_H2TH"/>
</dbReference>
<keyword evidence="10" id="KW-0234">DNA repair</keyword>
<dbReference type="InterPro" id="IPR035937">
    <property type="entry name" value="FPG_N"/>
</dbReference>
<sequence>MPEGHTIHRLAARHRDLFAGDKVLASSPQGRFVEGAAVLSGSVLDATEAYGKHLLHHYSGGLTLHVHLGLYGKVTDGAGEPPAPVGQVRLRLVSDRHWLELRGPTACELLDPPEVAALRDRLGPDPLRAEAEPDRAFERIRRSPTPLAGLLLDQSVVAGTGLIFVTEALFRAGLPPTLPGRRLSRPRWDALWADLRELMTVAEARGRIDTVRDEHLPEAMGRPPRVDRHGGEVYVYRRAGQPCHVCGTAIAAGTMAGRNAYWCPRCQPARRRRATT</sequence>
<dbReference type="SUPFAM" id="SSF81624">
    <property type="entry name" value="N-terminal domain of MutM-like DNA repair proteins"/>
    <property type="match status" value="1"/>
</dbReference>
<dbReference type="Pfam" id="PF06827">
    <property type="entry name" value="zf-FPG_IleRS"/>
    <property type="match status" value="1"/>
</dbReference>
<dbReference type="EMBL" id="JBHLUE010000011">
    <property type="protein sequence ID" value="MFC0565442.1"/>
    <property type="molecule type" value="Genomic_DNA"/>
</dbReference>
<evidence type="ECO:0000256" key="3">
    <source>
        <dbReference type="ARBA" id="ARBA00012720"/>
    </source>
</evidence>
<evidence type="ECO:0000256" key="6">
    <source>
        <dbReference type="ARBA" id="ARBA00022771"/>
    </source>
</evidence>
<accession>A0ABV6NXD3</accession>
<keyword evidence="6 15" id="KW-0863">Zinc-finger</keyword>